<dbReference type="SUPFAM" id="SSF56529">
    <property type="entry name" value="FAH"/>
    <property type="match status" value="1"/>
</dbReference>
<dbReference type="GO" id="GO:0046872">
    <property type="term" value="F:metal ion binding"/>
    <property type="evidence" value="ECO:0007669"/>
    <property type="project" value="UniProtKB-KW"/>
</dbReference>
<dbReference type="GO" id="GO:0019752">
    <property type="term" value="P:carboxylic acid metabolic process"/>
    <property type="evidence" value="ECO:0007669"/>
    <property type="project" value="UniProtKB-ARBA"/>
</dbReference>
<evidence type="ECO:0000259" key="2">
    <source>
        <dbReference type="Pfam" id="PF01557"/>
    </source>
</evidence>
<dbReference type="AlphaFoldDB" id="A0A0Q0VQZ1"/>
<evidence type="ECO:0000313" key="3">
    <source>
        <dbReference type="EMBL" id="KQB36293.1"/>
    </source>
</evidence>
<proteinExistence type="predicted"/>
<gene>
    <name evidence="3" type="ORF">AOG54_07640</name>
</gene>
<dbReference type="Pfam" id="PF01557">
    <property type="entry name" value="FAA_hydrolase"/>
    <property type="match status" value="1"/>
</dbReference>
<feature type="domain" description="Fumarylacetoacetase-like C-terminal" evidence="2">
    <location>
        <begin position="69"/>
        <end position="273"/>
    </location>
</feature>
<dbReference type="EMBL" id="LKBG01000029">
    <property type="protein sequence ID" value="KQB36293.1"/>
    <property type="molecule type" value="Genomic_DNA"/>
</dbReference>
<dbReference type="PANTHER" id="PTHR11820">
    <property type="entry name" value="ACYLPYRUVASE"/>
    <property type="match status" value="1"/>
</dbReference>
<dbReference type="Proteomes" id="UP000050320">
    <property type="component" value="Unassembled WGS sequence"/>
</dbReference>
<sequence>MRLGIVSIDNKRHIALFNGNKIALADNFGVKKQAIKDLDREDFKKIENINEFESYDYSFESAVDKSSNIICIGLNYKTHIDETREKSFDDPVLFLKSNNSLTGNNSRVRILKNMNVDYEGELGVMIGKKARDVSKRDALDHVFGYFIANDVSSRKMQFLNGQWFIGKSFDGFFPNGPYIVTADEIPDPQDLRIQTYLNTDLRQNSSTDYMIHPVDELISYISKYITLMPGDVISTGTPSGVILGMPEDKRIWIKPGDNVTVKIDKIGELKNRFVE</sequence>
<evidence type="ECO:0000256" key="1">
    <source>
        <dbReference type="ARBA" id="ARBA00022723"/>
    </source>
</evidence>
<dbReference type="InterPro" id="IPR036663">
    <property type="entry name" value="Fumarylacetoacetase_C_sf"/>
</dbReference>
<dbReference type="GO" id="GO:0016853">
    <property type="term" value="F:isomerase activity"/>
    <property type="evidence" value="ECO:0007669"/>
    <property type="project" value="UniProtKB-ARBA"/>
</dbReference>
<dbReference type="Gene3D" id="3.90.850.10">
    <property type="entry name" value="Fumarylacetoacetase-like, C-terminal domain"/>
    <property type="match status" value="1"/>
</dbReference>
<dbReference type="PANTHER" id="PTHR11820:SF112">
    <property type="entry name" value="FUMARYLACETOACETATE HYDROLASE FAMILY PROTEIN (AFU_ORTHOLOGUE AFUA_1G02370)-RELATED"/>
    <property type="match status" value="1"/>
</dbReference>
<protein>
    <recommendedName>
        <fullName evidence="2">Fumarylacetoacetase-like C-terminal domain-containing protein</fullName>
    </recommendedName>
</protein>
<organism evidence="3 4">
    <name type="scientific">Acidiplasma aeolicum</name>
    <dbReference type="NCBI Taxonomy" id="507754"/>
    <lineage>
        <taxon>Archaea</taxon>
        <taxon>Methanobacteriati</taxon>
        <taxon>Thermoplasmatota</taxon>
        <taxon>Thermoplasmata</taxon>
        <taxon>Thermoplasmatales</taxon>
        <taxon>Ferroplasmaceae</taxon>
        <taxon>Acidiplasma</taxon>
    </lineage>
</organism>
<keyword evidence="1" id="KW-0479">Metal-binding</keyword>
<dbReference type="FunFam" id="3.90.850.10:FF:000002">
    <property type="entry name" value="2-hydroxyhepta-2,4-diene-1,7-dioate isomerase"/>
    <property type="match status" value="1"/>
</dbReference>
<name>A0A0Q0VQZ1_9ARCH</name>
<comment type="caution">
    <text evidence="3">The sequence shown here is derived from an EMBL/GenBank/DDBJ whole genome shotgun (WGS) entry which is preliminary data.</text>
</comment>
<keyword evidence="4" id="KW-1185">Reference proteome</keyword>
<reference evidence="3 4" key="1">
    <citation type="submission" date="2015-09" db="EMBL/GenBank/DDBJ databases">
        <title>Heavy metals and arsenic resistance mechanisms in polyextremophilic archaea of the family Ferroplasmaceae.</title>
        <authorList>
            <person name="Bulaev A.G."/>
            <person name="Kanygina A.V."/>
        </authorList>
    </citation>
    <scope>NUCLEOTIDE SEQUENCE [LARGE SCALE GENOMIC DNA]</scope>
    <source>
        <strain evidence="3 4">VT</strain>
    </source>
</reference>
<dbReference type="InterPro" id="IPR011234">
    <property type="entry name" value="Fumarylacetoacetase-like_C"/>
</dbReference>
<accession>A0A0Q0VQZ1</accession>
<evidence type="ECO:0000313" key="4">
    <source>
        <dbReference type="Proteomes" id="UP000050320"/>
    </source>
</evidence>